<name>A0A9N9C6L6_9GLOM</name>
<organism evidence="1 2">
    <name type="scientific">Funneliformis caledonium</name>
    <dbReference type="NCBI Taxonomy" id="1117310"/>
    <lineage>
        <taxon>Eukaryota</taxon>
        <taxon>Fungi</taxon>
        <taxon>Fungi incertae sedis</taxon>
        <taxon>Mucoromycota</taxon>
        <taxon>Glomeromycotina</taxon>
        <taxon>Glomeromycetes</taxon>
        <taxon>Glomerales</taxon>
        <taxon>Glomeraceae</taxon>
        <taxon>Funneliformis</taxon>
    </lineage>
</organism>
<dbReference type="OrthoDB" id="2385899at2759"/>
<protein>
    <submittedName>
        <fullName evidence="1">14834_t:CDS:1</fullName>
    </submittedName>
</protein>
<dbReference type="AlphaFoldDB" id="A0A9N9C6L6"/>
<sequence>MSNAYLLKITLFLQRELFTSKACILQVLYCEKVIHVINKIVSIKNVETEVATSSKNKGKEVSIFPRELSIENIESTEIALTTKDKEIISTLLNVKKFMK</sequence>
<keyword evidence="2" id="KW-1185">Reference proteome</keyword>
<reference evidence="1" key="1">
    <citation type="submission" date="2021-06" db="EMBL/GenBank/DDBJ databases">
        <authorList>
            <person name="Kallberg Y."/>
            <person name="Tangrot J."/>
            <person name="Rosling A."/>
        </authorList>
    </citation>
    <scope>NUCLEOTIDE SEQUENCE</scope>
    <source>
        <strain evidence="1">UK204</strain>
    </source>
</reference>
<accession>A0A9N9C6L6</accession>
<dbReference type="EMBL" id="CAJVPQ010002242">
    <property type="protein sequence ID" value="CAG8588976.1"/>
    <property type="molecule type" value="Genomic_DNA"/>
</dbReference>
<gene>
    <name evidence="1" type="ORF">FCALED_LOCUS7989</name>
</gene>
<comment type="caution">
    <text evidence="1">The sequence shown here is derived from an EMBL/GenBank/DDBJ whole genome shotgun (WGS) entry which is preliminary data.</text>
</comment>
<evidence type="ECO:0000313" key="2">
    <source>
        <dbReference type="Proteomes" id="UP000789570"/>
    </source>
</evidence>
<proteinExistence type="predicted"/>
<dbReference type="Proteomes" id="UP000789570">
    <property type="component" value="Unassembled WGS sequence"/>
</dbReference>
<evidence type="ECO:0000313" key="1">
    <source>
        <dbReference type="EMBL" id="CAG8588976.1"/>
    </source>
</evidence>